<dbReference type="Proteomes" id="UP001216907">
    <property type="component" value="Unassembled WGS sequence"/>
</dbReference>
<dbReference type="PANTHER" id="PTHR46017:SF1">
    <property type="entry name" value="ALPHA-MANNOSIDASE 2C1"/>
    <property type="match status" value="1"/>
</dbReference>
<dbReference type="InterPro" id="IPR000602">
    <property type="entry name" value="Glyco_hydro_38_N"/>
</dbReference>
<evidence type="ECO:0000313" key="4">
    <source>
        <dbReference type="Proteomes" id="UP001216907"/>
    </source>
</evidence>
<evidence type="ECO:0000259" key="2">
    <source>
        <dbReference type="Pfam" id="PF01074"/>
    </source>
</evidence>
<dbReference type="InterPro" id="IPR011330">
    <property type="entry name" value="Glyco_hydro/deAcase_b/a-brl"/>
</dbReference>
<dbReference type="Gene3D" id="3.20.110.10">
    <property type="entry name" value="Glycoside hydrolase 38, N terminal domain"/>
    <property type="match status" value="1"/>
</dbReference>
<keyword evidence="3" id="KW-0378">Hydrolase</keyword>
<organism evidence="3 4">
    <name type="scientific">Paludisphaera mucosa</name>
    <dbReference type="NCBI Taxonomy" id="3030827"/>
    <lineage>
        <taxon>Bacteria</taxon>
        <taxon>Pseudomonadati</taxon>
        <taxon>Planctomycetota</taxon>
        <taxon>Planctomycetia</taxon>
        <taxon>Isosphaerales</taxon>
        <taxon>Isosphaeraceae</taxon>
        <taxon>Paludisphaera</taxon>
    </lineage>
</organism>
<dbReference type="GO" id="GO:0016787">
    <property type="term" value="F:hydrolase activity"/>
    <property type="evidence" value="ECO:0007669"/>
    <property type="project" value="UniProtKB-KW"/>
</dbReference>
<evidence type="ECO:0000256" key="1">
    <source>
        <dbReference type="SAM" id="SignalP"/>
    </source>
</evidence>
<protein>
    <submittedName>
        <fullName evidence="3">Glycoside hydrolase family 38 C-terminal domain-containing protein</fullName>
    </submittedName>
</protein>
<gene>
    <name evidence="3" type="ORF">PZE19_09355</name>
</gene>
<keyword evidence="1" id="KW-0732">Signal</keyword>
<comment type="caution">
    <text evidence="3">The sequence shown here is derived from an EMBL/GenBank/DDBJ whole genome shotgun (WGS) entry which is preliminary data.</text>
</comment>
<dbReference type="SUPFAM" id="SSF74650">
    <property type="entry name" value="Galactose mutarotase-like"/>
    <property type="match status" value="1"/>
</dbReference>
<keyword evidence="4" id="KW-1185">Reference proteome</keyword>
<name>A0ABT6F8R7_9BACT</name>
<dbReference type="SUPFAM" id="SSF88713">
    <property type="entry name" value="Glycoside hydrolase/deacetylase"/>
    <property type="match status" value="1"/>
</dbReference>
<dbReference type="InterPro" id="IPR027291">
    <property type="entry name" value="Glyco_hydro_38_N_sf"/>
</dbReference>
<accession>A0ABT6F8R7</accession>
<evidence type="ECO:0000313" key="3">
    <source>
        <dbReference type="EMBL" id="MDG3003978.1"/>
    </source>
</evidence>
<dbReference type="Gene3D" id="2.70.98.30">
    <property type="entry name" value="Golgi alpha-mannosidase II, domain 4"/>
    <property type="match status" value="1"/>
</dbReference>
<dbReference type="EMBL" id="JARRAG010000001">
    <property type="protein sequence ID" value="MDG3003978.1"/>
    <property type="molecule type" value="Genomic_DNA"/>
</dbReference>
<feature type="signal peptide" evidence="1">
    <location>
        <begin position="1"/>
        <end position="26"/>
    </location>
</feature>
<dbReference type="RefSeq" id="WP_277860322.1">
    <property type="nucleotide sequence ID" value="NZ_JARRAG010000001.1"/>
</dbReference>
<dbReference type="CDD" id="cd10791">
    <property type="entry name" value="GH38N_AMII_like_1"/>
    <property type="match status" value="1"/>
</dbReference>
<dbReference type="Pfam" id="PF01074">
    <property type="entry name" value="Glyco_hydro_38N"/>
    <property type="match status" value="1"/>
</dbReference>
<sequence length="1122" mass="120791">MPRSSLALRIPAFAFVVAVTAGPALADGYTRLAPAAVKAVASSPAFPGDYGAENLLKPTPSAGWGLHPEYASHAAGAATFVDFDFGAPTAVGAFRHIQRRTPDVVAEADLVFSDVPDFSKELARVAIHHQPHPGATTTSAFAPVRARYVRWQVKALIPGSSPNVGGQSVEFFSVAGTDPKPTQLGVEAKADAILPKTPAGVVQTLQVAIACPYVEPVQATLRVAGCEPRPVDLAFGRRVESFPIPAADSARTIQVAIEAGGEAVASRTVDLPPVRPLTIYVLPHSHTDVGYTGIQSDIEEKQVNNLLQGMAEARRTADFPEGARFVWNVEGTWVAKIFLERLGEAERAAFVKGVQDGSVGLNGMLLNTLTGLCRPAELLRLFREAARLGELTGKPVDAAMISDVPGYTWGTVSAMNQAGIRYFSVAPNFFDRIGGILANWENKPFWWVGPDGTSRVLVWIPRKGYALSHLYHEPSERFAREFCEDLERRGYPYDIAYIRWSGLGDNATPDGSICDFVKDWNATHASPRFVIASTSLAFRAFEAKYGDKLPEVRGDWTAYWEDGAGSTAVEMALNRAASDRLAQAEALWAMLQPRRFPAAEFDRAWDDVLLFSEHTWGAHCSVTQPAIPFTTDQWAIKQSFATAANLQSRRLLGRAAMGANGFEPDPAVRGDDVAARVSRIDVYNTSSWPRTEVVSIPREVAPAGDFATDDAGKAVPAQRLANDELALLVSDLPPFSGRRYTIRARAADASPSSTPPAPATAAGAVLANDKLRVLIDETTGAIAELRAEGIDANLVDSSGGHALNDYLYFTGDDPAAARRNDPVTIGVRNNGPLVASLTIESTAPGCHRLSREIRLAAGSGHVEMINTVDKKRLEAASYMSKEGKESLNFAFPFHVPGGEIRIDAPLTVFRPEVDQLAGSCKNWLTVGRWVDVANADFGATWATLDAPLVQLGGLTANLLNSQGDPAVWRQKIGPTQEVDSWAMNNHWGTNYKAYQEGPAVFRYVVRPHKGRVADAEASRFAVALTQPLVVVPGRGRAPASAPLLQVDPPDVLVAELKPSDDGRAIVVRLMGAEEPRGVRLTWGLTPTQVRLSGTGEQPNQEVGDAITVPARSIITLRAEFAD</sequence>
<reference evidence="3 4" key="1">
    <citation type="submission" date="2023-03" db="EMBL/GenBank/DDBJ databases">
        <title>Paludisphaera mucosa sp. nov. a novel planctomycete from northern fen.</title>
        <authorList>
            <person name="Ivanova A."/>
        </authorList>
    </citation>
    <scope>NUCLEOTIDE SEQUENCE [LARGE SCALE GENOMIC DNA]</scope>
    <source>
        <strain evidence="3 4">Pla2</strain>
    </source>
</reference>
<dbReference type="InterPro" id="IPR011013">
    <property type="entry name" value="Gal_mutarotase_sf_dom"/>
</dbReference>
<proteinExistence type="predicted"/>
<feature type="chain" id="PRO_5047452424" evidence="1">
    <location>
        <begin position="27"/>
        <end position="1122"/>
    </location>
</feature>
<feature type="domain" description="Glycoside hydrolase family 38 N-terminal" evidence="2">
    <location>
        <begin position="278"/>
        <end position="543"/>
    </location>
</feature>
<dbReference type="PANTHER" id="PTHR46017">
    <property type="entry name" value="ALPHA-MANNOSIDASE 2C1"/>
    <property type="match status" value="1"/>
</dbReference>